<proteinExistence type="predicted"/>
<accession>A0A0G4PJG6</accession>
<gene>
    <name evidence="1" type="ORF">PCAMFM013_S018g000253</name>
</gene>
<evidence type="ECO:0000313" key="2">
    <source>
        <dbReference type="Proteomes" id="UP000053732"/>
    </source>
</evidence>
<dbReference type="Proteomes" id="UP000053732">
    <property type="component" value="Unassembled WGS sequence"/>
</dbReference>
<reference evidence="1 2" key="1">
    <citation type="journal article" date="2014" name="Nat. Commun.">
        <title>Multiple recent horizontal transfers of a large genomic region in cheese making fungi.</title>
        <authorList>
            <person name="Cheeseman K."/>
            <person name="Ropars J."/>
            <person name="Renault P."/>
            <person name="Dupont J."/>
            <person name="Gouzy J."/>
            <person name="Branca A."/>
            <person name="Abraham A.L."/>
            <person name="Ceppi M."/>
            <person name="Conseiller E."/>
            <person name="Debuchy R."/>
            <person name="Malagnac F."/>
            <person name="Goarin A."/>
            <person name="Silar P."/>
            <person name="Lacoste S."/>
            <person name="Sallet E."/>
            <person name="Bensimon A."/>
            <person name="Giraud T."/>
            <person name="Brygoo Y."/>
        </authorList>
    </citation>
    <scope>NUCLEOTIDE SEQUENCE [LARGE SCALE GENOMIC DNA]</scope>
    <source>
        <strain evidence="2">FM 013</strain>
    </source>
</reference>
<evidence type="ECO:0000313" key="1">
    <source>
        <dbReference type="EMBL" id="CRL26560.1"/>
    </source>
</evidence>
<protein>
    <submittedName>
        <fullName evidence="1">Str. FM013</fullName>
    </submittedName>
</protein>
<dbReference type="AlphaFoldDB" id="A0A0G4PJG6"/>
<sequence>MPPRNQSSKVWGQWSRLVVNRDTPKKLKYTTSDLAPLNIKLVSANDTDDASWFEPWDKLDNLTLTEPESLNKLPTLDLEADEVLDVGTRQQRHSSFCYELWIDEKCEFYTVDNIRAPGYPFTWGWYPLSLEGFCVRDRDSQEALHPHLQMAMFSFDCPDEGSILASELSALVQIIGIRSRQPSFLGTPNIAALNWKDEGKGKKHGELKLTVTLEKAMDLAGENRNENEERMEEIIRWMACYPISS</sequence>
<dbReference type="EMBL" id="HG793151">
    <property type="protein sequence ID" value="CRL26560.1"/>
    <property type="molecule type" value="Genomic_DNA"/>
</dbReference>
<keyword evidence="2" id="KW-1185">Reference proteome</keyword>
<organism evidence="1 2">
    <name type="scientific">Penicillium camemberti (strain FM 013)</name>
    <dbReference type="NCBI Taxonomy" id="1429867"/>
    <lineage>
        <taxon>Eukaryota</taxon>
        <taxon>Fungi</taxon>
        <taxon>Dikarya</taxon>
        <taxon>Ascomycota</taxon>
        <taxon>Pezizomycotina</taxon>
        <taxon>Eurotiomycetes</taxon>
        <taxon>Eurotiomycetidae</taxon>
        <taxon>Eurotiales</taxon>
        <taxon>Aspergillaceae</taxon>
        <taxon>Penicillium</taxon>
    </lineage>
</organism>
<name>A0A0G4PJG6_PENC3</name>